<dbReference type="InterPro" id="IPR003313">
    <property type="entry name" value="AraC-bd"/>
</dbReference>
<reference evidence="6 7" key="1">
    <citation type="submission" date="2021-03" db="EMBL/GenBank/DDBJ databases">
        <title>Novel species identification of genus Shewanella.</title>
        <authorList>
            <person name="Liu G."/>
            <person name="Zhang Q."/>
        </authorList>
    </citation>
    <scope>NUCLEOTIDE SEQUENCE [LARGE SCALE GENOMIC DNA]</scope>
    <source>
        <strain evidence="6 7">FJAT-52962</strain>
    </source>
</reference>
<dbReference type="Gene3D" id="1.10.10.60">
    <property type="entry name" value="Homeodomain-like"/>
    <property type="match status" value="1"/>
</dbReference>
<evidence type="ECO:0000256" key="2">
    <source>
        <dbReference type="ARBA" id="ARBA00023125"/>
    </source>
</evidence>
<dbReference type="EMBL" id="CP071502">
    <property type="protein sequence ID" value="QSX38808.1"/>
    <property type="molecule type" value="Genomic_DNA"/>
</dbReference>
<dbReference type="SMART" id="SM00342">
    <property type="entry name" value="HTH_ARAC"/>
    <property type="match status" value="1"/>
</dbReference>
<feature type="domain" description="HTH araC/xylS-type" evidence="5">
    <location>
        <begin position="164"/>
        <end position="261"/>
    </location>
</feature>
<dbReference type="SUPFAM" id="SSF51215">
    <property type="entry name" value="Regulatory protein AraC"/>
    <property type="match status" value="1"/>
</dbReference>
<evidence type="ECO:0000313" key="7">
    <source>
        <dbReference type="Proteomes" id="UP000663207"/>
    </source>
</evidence>
<dbReference type="InterPro" id="IPR037923">
    <property type="entry name" value="HTH-like"/>
</dbReference>
<keyword evidence="4" id="KW-0804">Transcription</keyword>
<dbReference type="InterPro" id="IPR018060">
    <property type="entry name" value="HTH_AraC"/>
</dbReference>
<dbReference type="Proteomes" id="UP000663207">
    <property type="component" value="Chromosome"/>
</dbReference>
<name>A0ABX7R4U6_9GAMM</name>
<dbReference type="SUPFAM" id="SSF46689">
    <property type="entry name" value="Homeodomain-like"/>
    <property type="match status" value="2"/>
</dbReference>
<evidence type="ECO:0000256" key="3">
    <source>
        <dbReference type="ARBA" id="ARBA00023159"/>
    </source>
</evidence>
<keyword evidence="1" id="KW-0805">Transcription regulation</keyword>
<dbReference type="Pfam" id="PF02311">
    <property type="entry name" value="AraC_binding"/>
    <property type="match status" value="1"/>
</dbReference>
<accession>A0ABX7R4U6</accession>
<dbReference type="PANTHER" id="PTHR46796:SF2">
    <property type="entry name" value="TRANSCRIPTIONAL REGULATORY PROTEIN"/>
    <property type="match status" value="1"/>
</dbReference>
<dbReference type="InterPro" id="IPR018062">
    <property type="entry name" value="HTH_AraC-typ_CS"/>
</dbReference>
<keyword evidence="7" id="KW-1185">Reference proteome</keyword>
<organism evidence="6 7">
    <name type="scientific">Shewanella sedimentimangrovi</name>
    <dbReference type="NCBI Taxonomy" id="2814293"/>
    <lineage>
        <taxon>Bacteria</taxon>
        <taxon>Pseudomonadati</taxon>
        <taxon>Pseudomonadota</taxon>
        <taxon>Gammaproteobacteria</taxon>
        <taxon>Alteromonadales</taxon>
        <taxon>Shewanellaceae</taxon>
        <taxon>Shewanella</taxon>
    </lineage>
</organism>
<evidence type="ECO:0000259" key="5">
    <source>
        <dbReference type="PROSITE" id="PS01124"/>
    </source>
</evidence>
<dbReference type="PANTHER" id="PTHR46796">
    <property type="entry name" value="HTH-TYPE TRANSCRIPTIONAL ACTIVATOR RHAS-RELATED"/>
    <property type="match status" value="1"/>
</dbReference>
<dbReference type="RefSeq" id="WP_207381822.1">
    <property type="nucleotide sequence ID" value="NZ_CP071502.1"/>
</dbReference>
<dbReference type="PROSITE" id="PS00041">
    <property type="entry name" value="HTH_ARAC_FAMILY_1"/>
    <property type="match status" value="1"/>
</dbReference>
<dbReference type="PROSITE" id="PS01124">
    <property type="entry name" value="HTH_ARAC_FAMILY_2"/>
    <property type="match status" value="1"/>
</dbReference>
<dbReference type="InterPro" id="IPR009057">
    <property type="entry name" value="Homeodomain-like_sf"/>
</dbReference>
<evidence type="ECO:0000313" key="6">
    <source>
        <dbReference type="EMBL" id="QSX38808.1"/>
    </source>
</evidence>
<evidence type="ECO:0000256" key="4">
    <source>
        <dbReference type="ARBA" id="ARBA00023163"/>
    </source>
</evidence>
<sequence>MDKRLLTIFKAPGEDDRIEARLRHSEFATHRHDSYTLALTLSGVQGFNYRGEQRHSLPGQAVILHPDEPHDGKTVADAGFSYRAIAVDPFEMQLCLGGVDLPFISSGLSEHPALVHTLRQVLNDLSQPLHGFERQDAIQSLCHGLFLASGKKAVAEQLDMRAVRLAREYMLDNWQSQITLEALEQESDCDRYKLTRDFKRLLGTSPYRFLQLRRLDKARALMQSGSSLADTAACCGYADQSHFTRQFRHYVGMTPGQWLKAKMPQ</sequence>
<keyword evidence="3" id="KW-0010">Activator</keyword>
<evidence type="ECO:0000256" key="1">
    <source>
        <dbReference type="ARBA" id="ARBA00023015"/>
    </source>
</evidence>
<dbReference type="Pfam" id="PF12833">
    <property type="entry name" value="HTH_18"/>
    <property type="match status" value="1"/>
</dbReference>
<dbReference type="InterPro" id="IPR050204">
    <property type="entry name" value="AraC_XylS_family_regulators"/>
</dbReference>
<keyword evidence="2" id="KW-0238">DNA-binding</keyword>
<proteinExistence type="predicted"/>
<gene>
    <name evidence="6" type="ORF">JYB85_08395</name>
</gene>
<protein>
    <submittedName>
        <fullName evidence="6">AraC family transcriptional regulator</fullName>
    </submittedName>
</protein>